<gene>
    <name evidence="2" type="primary">E3</name>
    <name evidence="2" type="ORF">H648_34615gpE3</name>
</gene>
<evidence type="ECO:0000313" key="2">
    <source>
        <dbReference type="EMBL" id="AVZ45777.1"/>
    </source>
</evidence>
<reference evidence="2" key="1">
    <citation type="submission" date="2017-05" db="EMBL/GenBank/DDBJ databases">
        <title>Human Adenovirus type 2,HK-91.</title>
        <authorList>
            <person name="Zhang Q."/>
            <person name="Zhao S."/>
            <person name="Seto D."/>
        </authorList>
    </citation>
    <scope>NUCLEOTIDE SEQUENCE [LARGE SCALE GENOMIC DNA]</scope>
    <source>
        <strain evidence="2">HK91</strain>
    </source>
</reference>
<organism evidence="2">
    <name type="scientific">Human adenovirus C serotype 2</name>
    <name type="common">HAdV-2</name>
    <name type="synonym">Human adenovirus 2</name>
    <dbReference type="NCBI Taxonomy" id="10515"/>
    <lineage>
        <taxon>Viruses</taxon>
        <taxon>Varidnaviria</taxon>
        <taxon>Bamfordvirae</taxon>
        <taxon>Preplasmiviricota</taxon>
        <taxon>Polisuviricotina</taxon>
        <taxon>Pharingeaviricetes</taxon>
        <taxon>Rowavirales</taxon>
        <taxon>Adenoviridae</taxon>
        <taxon>Mastadenovirus</taxon>
        <taxon>Mastadenovirus caesari</taxon>
        <taxon>Human mastadenovirus C</taxon>
    </lineage>
</organism>
<name>A0A4P2SGV6_ADE02</name>
<keyword evidence="1" id="KW-1133">Transmembrane helix</keyword>
<evidence type="ECO:0000256" key="1">
    <source>
        <dbReference type="SAM" id="Phobius"/>
    </source>
</evidence>
<protein>
    <submittedName>
        <fullName evidence="2">E3 CR1-alpha</fullName>
    </submittedName>
</protein>
<sequence length="81" mass="8907">MSNSSNSTSLSNFSGIGVGVILTLVILFILILALLCLRVAACCTHVCTYCQLFKRWGDIQDEVHDFRLARPCGSLQRCQKG</sequence>
<feature type="transmembrane region" description="Helical" evidence="1">
    <location>
        <begin position="12"/>
        <end position="35"/>
    </location>
</feature>
<dbReference type="Proteomes" id="UP000318439">
    <property type="component" value="Segment"/>
</dbReference>
<keyword evidence="1" id="KW-0812">Transmembrane</keyword>
<keyword evidence="1" id="KW-0472">Membrane</keyword>
<accession>A0A4P2SGV6</accession>
<proteinExistence type="predicted"/>
<organismHost>
    <name type="scientific">Homo sapiens</name>
    <name type="common">Human</name>
    <dbReference type="NCBI Taxonomy" id="9606"/>
</organismHost>
<dbReference type="EMBL" id="MF044052">
    <property type="protein sequence ID" value="AVZ45777.1"/>
    <property type="molecule type" value="Genomic_DNA"/>
</dbReference>